<name>A0ABQ5KQL9_9EUKA</name>
<proteinExistence type="predicted"/>
<evidence type="ECO:0000313" key="3">
    <source>
        <dbReference type="EMBL" id="GKT34742.1"/>
    </source>
</evidence>
<organism evidence="3 4">
    <name type="scientific">Aduncisulcus paluster</name>
    <dbReference type="NCBI Taxonomy" id="2918883"/>
    <lineage>
        <taxon>Eukaryota</taxon>
        <taxon>Metamonada</taxon>
        <taxon>Carpediemonas-like organisms</taxon>
        <taxon>Aduncisulcus</taxon>
    </lineage>
</organism>
<feature type="compositionally biased region" description="Low complexity" evidence="2">
    <location>
        <begin position="198"/>
        <end position="215"/>
    </location>
</feature>
<accession>A0ABQ5KQL9</accession>
<comment type="caution">
    <text evidence="3">The sequence shown here is derived from an EMBL/GenBank/DDBJ whole genome shotgun (WGS) entry which is preliminary data.</text>
</comment>
<feature type="compositionally biased region" description="Polar residues" evidence="2">
    <location>
        <begin position="176"/>
        <end position="186"/>
    </location>
</feature>
<dbReference type="Proteomes" id="UP001057375">
    <property type="component" value="Unassembled WGS sequence"/>
</dbReference>
<gene>
    <name evidence="3" type="ORF">ADUPG1_008038</name>
</gene>
<feature type="compositionally biased region" description="Polar residues" evidence="2">
    <location>
        <begin position="51"/>
        <end position="60"/>
    </location>
</feature>
<protein>
    <submittedName>
        <fullName evidence="3">Uncharacterized protein</fullName>
    </submittedName>
</protein>
<keyword evidence="4" id="KW-1185">Reference proteome</keyword>
<feature type="coiled-coil region" evidence="1">
    <location>
        <begin position="396"/>
        <end position="423"/>
    </location>
</feature>
<keyword evidence="1" id="KW-0175">Coiled coil</keyword>
<reference evidence="3" key="1">
    <citation type="submission" date="2022-03" db="EMBL/GenBank/DDBJ databases">
        <title>Draft genome sequence of Aduncisulcus paluster, a free-living microaerophilic Fornicata.</title>
        <authorList>
            <person name="Yuyama I."/>
            <person name="Kume K."/>
            <person name="Tamura T."/>
            <person name="Inagaki Y."/>
            <person name="Hashimoto T."/>
        </authorList>
    </citation>
    <scope>NUCLEOTIDE SEQUENCE</scope>
    <source>
        <strain evidence="3">NY0171</strain>
    </source>
</reference>
<feature type="region of interest" description="Disordered" evidence="2">
    <location>
        <begin position="167"/>
        <end position="242"/>
    </location>
</feature>
<dbReference type="EMBL" id="BQXS01010860">
    <property type="protein sequence ID" value="GKT34742.1"/>
    <property type="molecule type" value="Genomic_DNA"/>
</dbReference>
<evidence type="ECO:0000256" key="1">
    <source>
        <dbReference type="SAM" id="Coils"/>
    </source>
</evidence>
<feature type="compositionally biased region" description="Basic and acidic residues" evidence="2">
    <location>
        <begin position="319"/>
        <end position="335"/>
    </location>
</feature>
<evidence type="ECO:0000256" key="2">
    <source>
        <dbReference type="SAM" id="MobiDB-lite"/>
    </source>
</evidence>
<sequence length="472" mass="52449">MGKRRTLEDEICDEDQISAVLLKDKEEARSWKDITASISPRKIKPLKSPSIRRNSLQLDTTPEVKKSSPLTKEISIDNAAKEQNTENPTTSSSFLTSSTHYKPLISLTQPISFPKKSLLILSERRPHCLALLLSSSSSSLASSLFSKFTSSLSASSSFSSSLFSSSSGSSSSLPSTIAQADMNQSSKDSHQDPKLDTSSSSSSSSQPHSIFSSNSGLFKRHSSSSSSSSSSPSSSSSSSSSSSISLRQSLIDSQKGNITSGIVKVFSLKNISDTDLIKDGDVRVQECKHEWIERGITVMSVCELKDTTQIHNGEGSGDQEAKEEKEKEEKKEESEKREKRDYVLKCYNDKTGKLIVNSRLFPSSIIIKQSRGKNVIITLINEGDEEERKRKVSKAIQSIDSIIRGLQQEKEQEKEQGKEQEVDSRMMRIEKLKAKKEWLQKELHEPKLNVFSLMFRKETLAKEFISTIQKIL</sequence>
<feature type="compositionally biased region" description="Low complexity" evidence="2">
    <location>
        <begin position="223"/>
        <end position="242"/>
    </location>
</feature>
<feature type="region of interest" description="Disordered" evidence="2">
    <location>
        <begin position="309"/>
        <end position="335"/>
    </location>
</feature>
<evidence type="ECO:0000313" key="4">
    <source>
        <dbReference type="Proteomes" id="UP001057375"/>
    </source>
</evidence>
<feature type="region of interest" description="Disordered" evidence="2">
    <location>
        <begin position="45"/>
        <end position="95"/>
    </location>
</feature>